<evidence type="ECO:0008006" key="3">
    <source>
        <dbReference type="Google" id="ProtNLM"/>
    </source>
</evidence>
<dbReference type="PANTHER" id="PTHR37325:SF1">
    <property type="entry name" value="OXIDOREDUCTASE 21 KDA SUBUNIT, PUTATIVE (AFU_ORTHOLOGUE AFUA_4G05910)-RELATED"/>
    <property type="match status" value="1"/>
</dbReference>
<dbReference type="Proteomes" id="UP001648503">
    <property type="component" value="Unassembled WGS sequence"/>
</dbReference>
<accession>A0ABQ8EXX8</accession>
<reference evidence="1 2" key="1">
    <citation type="submission" date="2021-02" db="EMBL/GenBank/DDBJ databases">
        <title>Variation within the Batrachochytrium salamandrivorans European outbreak.</title>
        <authorList>
            <person name="Kelly M."/>
            <person name="Pasmans F."/>
            <person name="Shea T.P."/>
            <person name="Munoz J.F."/>
            <person name="Carranza S."/>
            <person name="Cuomo C.A."/>
            <person name="Martel A."/>
        </authorList>
    </citation>
    <scope>NUCLEOTIDE SEQUENCE [LARGE SCALE GENOMIC DNA]</scope>
    <source>
        <strain evidence="1 2">AMFP18/2</strain>
    </source>
</reference>
<organism evidence="1 2">
    <name type="scientific">Batrachochytrium salamandrivorans</name>
    <dbReference type="NCBI Taxonomy" id="1357716"/>
    <lineage>
        <taxon>Eukaryota</taxon>
        <taxon>Fungi</taxon>
        <taxon>Fungi incertae sedis</taxon>
        <taxon>Chytridiomycota</taxon>
        <taxon>Chytridiomycota incertae sedis</taxon>
        <taxon>Chytridiomycetes</taxon>
        <taxon>Rhizophydiales</taxon>
        <taxon>Rhizophydiales incertae sedis</taxon>
        <taxon>Batrachochytrium</taxon>
    </lineage>
</organism>
<evidence type="ECO:0000313" key="2">
    <source>
        <dbReference type="Proteomes" id="UP001648503"/>
    </source>
</evidence>
<name>A0ABQ8EXX8_9FUNG</name>
<dbReference type="PANTHER" id="PTHR37325">
    <property type="entry name" value="OXIDOREDUCTASE 21 KDA SUBUNIT, PUTATIVE (AFU_ORTHOLOGUE AFUA_4G05910)-RELATED"/>
    <property type="match status" value="1"/>
</dbReference>
<dbReference type="EMBL" id="JAFCIX010000527">
    <property type="protein sequence ID" value="KAH6588285.1"/>
    <property type="molecule type" value="Genomic_DNA"/>
</dbReference>
<dbReference type="InterPro" id="IPR016813">
    <property type="entry name" value="NADH_Ub_cplx-1_21kDa"/>
</dbReference>
<evidence type="ECO:0000313" key="1">
    <source>
        <dbReference type="EMBL" id="KAH6588285.1"/>
    </source>
</evidence>
<gene>
    <name evidence="1" type="ORF">BASA50_010836</name>
</gene>
<sequence>MSSFTKFITKHFGGIPKSLNDLRWLVYVNPNSVGSSPKASEYRVVSPGSQPDYVAPTPYKVSDNQYYKRDVRRAYPQTVTFSPQDLASQLALSSVKSIASGEGAVNGITESKILPVIINNRYKYTPSSPHLKPDASNPEFCIRGVS</sequence>
<keyword evidence="2" id="KW-1185">Reference proteome</keyword>
<protein>
    <recommendedName>
        <fullName evidence="3">NADH dehydrogenase [ubiquinone] 1 alpha subcomplex subunit 7</fullName>
    </recommendedName>
</protein>
<proteinExistence type="predicted"/>
<comment type="caution">
    <text evidence="1">The sequence shown here is derived from an EMBL/GenBank/DDBJ whole genome shotgun (WGS) entry which is preliminary data.</text>
</comment>